<evidence type="ECO:0000256" key="4">
    <source>
        <dbReference type="ARBA" id="ARBA00010772"/>
    </source>
</evidence>
<dbReference type="Gene3D" id="1.10.441.10">
    <property type="entry name" value="Phosphomannose Isomerase, domain 2"/>
    <property type="match status" value="1"/>
</dbReference>
<protein>
    <recommendedName>
        <fullName evidence="5">mannose-6-phosphate isomerase</fullName>
        <ecNumber evidence="5">5.3.1.8</ecNumber>
    </recommendedName>
</protein>
<evidence type="ECO:0000256" key="6">
    <source>
        <dbReference type="ARBA" id="ARBA00022723"/>
    </source>
</evidence>
<dbReference type="PANTHER" id="PTHR10309">
    <property type="entry name" value="MANNOSE-6-PHOSPHATE ISOMERASE"/>
    <property type="match status" value="1"/>
</dbReference>
<comment type="catalytic activity">
    <reaction evidence="1">
        <text>D-mannose 6-phosphate = D-fructose 6-phosphate</text>
        <dbReference type="Rhea" id="RHEA:12356"/>
        <dbReference type="ChEBI" id="CHEBI:58735"/>
        <dbReference type="ChEBI" id="CHEBI:61527"/>
        <dbReference type="EC" id="5.3.1.8"/>
    </reaction>
</comment>
<dbReference type="GO" id="GO:0016853">
    <property type="term" value="F:isomerase activity"/>
    <property type="evidence" value="ECO:0007669"/>
    <property type="project" value="UniProtKB-KW"/>
</dbReference>
<evidence type="ECO:0000256" key="5">
    <source>
        <dbReference type="ARBA" id="ARBA00011956"/>
    </source>
</evidence>
<dbReference type="PROSITE" id="PS00966">
    <property type="entry name" value="PMI_I_2"/>
    <property type="match status" value="1"/>
</dbReference>
<dbReference type="CDD" id="cd07011">
    <property type="entry name" value="cupin_PMI_type_I_N"/>
    <property type="match status" value="1"/>
</dbReference>
<organism evidence="10 11">
    <name type="scientific">Paratrimastix pyriformis</name>
    <dbReference type="NCBI Taxonomy" id="342808"/>
    <lineage>
        <taxon>Eukaryota</taxon>
        <taxon>Metamonada</taxon>
        <taxon>Preaxostyla</taxon>
        <taxon>Paratrimastigidae</taxon>
        <taxon>Paratrimastix</taxon>
    </lineage>
</organism>
<keyword evidence="6" id="KW-0479">Metal-binding</keyword>
<dbReference type="EC" id="5.3.1.8" evidence="5"/>
<dbReference type="InterPro" id="IPR001250">
    <property type="entry name" value="Man6P_Isoase-1"/>
</dbReference>
<dbReference type="InterPro" id="IPR046457">
    <property type="entry name" value="PMI_typeI_cat"/>
</dbReference>
<keyword evidence="8 10" id="KW-0413">Isomerase</keyword>
<dbReference type="InterPro" id="IPR011051">
    <property type="entry name" value="RmlC_Cupin_sf"/>
</dbReference>
<evidence type="ECO:0000256" key="8">
    <source>
        <dbReference type="ARBA" id="ARBA00023235"/>
    </source>
</evidence>
<dbReference type="PROSITE" id="PS00965">
    <property type="entry name" value="PMI_I_1"/>
    <property type="match status" value="1"/>
</dbReference>
<dbReference type="PANTHER" id="PTHR10309:SF0">
    <property type="entry name" value="MANNOSE-6-PHOSPHATE ISOMERASE"/>
    <property type="match status" value="1"/>
</dbReference>
<evidence type="ECO:0000256" key="3">
    <source>
        <dbReference type="ARBA" id="ARBA00004666"/>
    </source>
</evidence>
<proteinExistence type="inferred from homology"/>
<evidence type="ECO:0000259" key="9">
    <source>
        <dbReference type="Pfam" id="PF20511"/>
    </source>
</evidence>
<accession>A0ABQ8UM57</accession>
<dbReference type="Gene3D" id="2.60.120.10">
    <property type="entry name" value="Jelly Rolls"/>
    <property type="match status" value="2"/>
</dbReference>
<dbReference type="InterPro" id="IPR018050">
    <property type="entry name" value="Pmannose_isomerase-type1_CS"/>
</dbReference>
<dbReference type="SUPFAM" id="SSF51182">
    <property type="entry name" value="RmlC-like cupins"/>
    <property type="match status" value="1"/>
</dbReference>
<evidence type="ECO:0000313" key="11">
    <source>
        <dbReference type="Proteomes" id="UP001141327"/>
    </source>
</evidence>
<reference evidence="10" key="1">
    <citation type="journal article" date="2022" name="bioRxiv">
        <title>Genomics of Preaxostyla Flagellates Illuminates Evolutionary Transitions and the Path Towards Mitochondrial Loss.</title>
        <authorList>
            <person name="Novak L.V.F."/>
            <person name="Treitli S.C."/>
            <person name="Pyrih J."/>
            <person name="Halakuc P."/>
            <person name="Pipaliya S.V."/>
            <person name="Vacek V."/>
            <person name="Brzon O."/>
            <person name="Soukal P."/>
            <person name="Eme L."/>
            <person name="Dacks J.B."/>
            <person name="Karnkowska A."/>
            <person name="Elias M."/>
            <person name="Hampl V."/>
        </authorList>
    </citation>
    <scope>NUCLEOTIDE SEQUENCE</scope>
    <source>
        <strain evidence="10">RCP-MX</strain>
    </source>
</reference>
<dbReference type="PIRSF" id="PIRSF001480">
    <property type="entry name" value="Mannose-6-phosphate_isomerase"/>
    <property type="match status" value="1"/>
</dbReference>
<dbReference type="PRINTS" id="PR00714">
    <property type="entry name" value="MAN6PISMRASE"/>
</dbReference>
<feature type="domain" description="Phosphomannose isomerase type I catalytic" evidence="9">
    <location>
        <begin position="1"/>
        <end position="136"/>
    </location>
</feature>
<evidence type="ECO:0000313" key="10">
    <source>
        <dbReference type="EMBL" id="KAJ4459546.1"/>
    </source>
</evidence>
<dbReference type="NCBIfam" id="TIGR00218">
    <property type="entry name" value="manA"/>
    <property type="match status" value="1"/>
</dbReference>
<comment type="cofactor">
    <cofactor evidence="2">
        <name>Zn(2+)</name>
        <dbReference type="ChEBI" id="CHEBI:29105"/>
    </cofactor>
</comment>
<dbReference type="InterPro" id="IPR014710">
    <property type="entry name" value="RmlC-like_jellyroll"/>
</dbReference>
<keyword evidence="7" id="KW-0862">Zinc</keyword>
<dbReference type="EMBL" id="JAPMOS010000018">
    <property type="protein sequence ID" value="KAJ4459546.1"/>
    <property type="molecule type" value="Genomic_DNA"/>
</dbReference>
<comment type="caution">
    <text evidence="10">The sequence shown here is derived from an EMBL/GenBank/DDBJ whole genome shotgun (WGS) entry which is preliminary data.</text>
</comment>
<dbReference type="Proteomes" id="UP001141327">
    <property type="component" value="Unassembled WGS sequence"/>
</dbReference>
<dbReference type="InterPro" id="IPR016305">
    <property type="entry name" value="Mannose-6-P_Isomerase"/>
</dbReference>
<evidence type="ECO:0000256" key="1">
    <source>
        <dbReference type="ARBA" id="ARBA00000757"/>
    </source>
</evidence>
<keyword evidence="11" id="KW-1185">Reference proteome</keyword>
<name>A0ABQ8UM57_9EUKA</name>
<evidence type="ECO:0000256" key="7">
    <source>
        <dbReference type="ARBA" id="ARBA00022833"/>
    </source>
</evidence>
<evidence type="ECO:0000256" key="2">
    <source>
        <dbReference type="ARBA" id="ARBA00001947"/>
    </source>
</evidence>
<sequence>MFRLSCEAKQYAWGKVGQASIVAKFSGGSIREEPFAELWMGTHPSGPSEVVVRSNEKVKLPEFLRAHPDFQASSPELPFLFKVLSIGMALSIQSHPDLTRARALHSTDPKHYPDPNHKPELCCALSELECLCGLRSVAEVATFVAQVDELRDVLLAGGMPRPDIDALREGGDPMLVVRAIEATLRCRPATIKDALERLMAPARLAALAAREPSMDAALRLAGRLQGQFPFDCGVLVGAFLLRYHRLAPGEALFLGPNVPHAYLAGDCVEIMATSDNVVRAGLTPKFKDVAVLCEMLAEHVAASPVDPAARSFHCDPSCPAPHLSVYAPPVPEFQLVRLRVPADCPQGGVSWCGHPTSAAIAIATQPCWVSLGRPLPPAFERIERENNAAGCDLLQLGAGSVVLLPANRAIWVDGPNGDLWIGTAAAAPALAHK</sequence>
<gene>
    <name evidence="10" type="ORF">PAPYR_4261</name>
</gene>
<dbReference type="Pfam" id="PF20511">
    <property type="entry name" value="PMI_typeI_cat"/>
    <property type="match status" value="1"/>
</dbReference>
<comment type="pathway">
    <text evidence="3">Nucleotide-sugar biosynthesis; GDP-alpha-D-mannose biosynthesis; alpha-D-mannose 1-phosphate from D-fructose 6-phosphate: step 1/2.</text>
</comment>
<comment type="similarity">
    <text evidence="4">Belongs to the mannose-6-phosphate isomerase type 1 family.</text>
</comment>